<evidence type="ECO:0000313" key="2">
    <source>
        <dbReference type="Proteomes" id="UP001186974"/>
    </source>
</evidence>
<proteinExistence type="predicted"/>
<reference evidence="1" key="1">
    <citation type="submission" date="2024-09" db="EMBL/GenBank/DDBJ databases">
        <title>Black Yeasts Isolated from many extreme environments.</title>
        <authorList>
            <person name="Coleine C."/>
            <person name="Stajich J.E."/>
            <person name="Selbmann L."/>
        </authorList>
    </citation>
    <scope>NUCLEOTIDE SEQUENCE</scope>
    <source>
        <strain evidence="1">CCFEE 5737</strain>
    </source>
</reference>
<dbReference type="EMBL" id="JAWDJW010000287">
    <property type="protein sequence ID" value="KAK3081096.1"/>
    <property type="molecule type" value="Genomic_DNA"/>
</dbReference>
<accession>A0ACC3DWI6</accession>
<comment type="caution">
    <text evidence="1">The sequence shown here is derived from an EMBL/GenBank/DDBJ whole genome shotgun (WGS) entry which is preliminary data.</text>
</comment>
<sequence>MKIFRRKAEPTANDHQFSSAQRSPGKMRICIVVEVFLPKRDGVTLTVERVINFLHQQKHEVLILAPGESIPSICGYEVVPAAGFPLRFYPGLRYNIFGYNLTKKLLDFKPDVIQLFDPIMLGLQAFYFCKFFMPRTPMIYTYCTNIPMYTKIFGYPQLSHMQWGMLKIEHESSKVTMVPSQSVKDDLVNRGFGGQIIRWPRPVDAERFHPKKKRDDLRALWTGSELGKDAIPSDKIILLFVSRISWEKGLNTLRNAYEGLDHSRFHLVVVGDGPARQEFEPDFLPGEVSFVGWRGGEELAEAYASADIFLFASLTETFGNVLLEAAASGLPIVACDAMGVKDLVIHGKTGFLTPPLDADAMRNSILTIANDPQLKQRMGLEGRAFAETYTWKFSFDIAMEAYRTAMQKGKEPITPFPVRVWDMLRLWFLNNAMIIIGLLLTAYRLVRFGRARPIPARDFEYKF</sequence>
<name>A0ACC3DWI6_9PEZI</name>
<keyword evidence="2" id="KW-1185">Reference proteome</keyword>
<organism evidence="1 2">
    <name type="scientific">Coniosporium uncinatum</name>
    <dbReference type="NCBI Taxonomy" id="93489"/>
    <lineage>
        <taxon>Eukaryota</taxon>
        <taxon>Fungi</taxon>
        <taxon>Dikarya</taxon>
        <taxon>Ascomycota</taxon>
        <taxon>Pezizomycotina</taxon>
        <taxon>Dothideomycetes</taxon>
        <taxon>Dothideomycetes incertae sedis</taxon>
        <taxon>Coniosporium</taxon>
    </lineage>
</organism>
<gene>
    <name evidence="1" type="ORF">LTS18_010306</name>
</gene>
<protein>
    <submittedName>
        <fullName evidence="1">Uncharacterized protein</fullName>
    </submittedName>
</protein>
<dbReference type="Proteomes" id="UP001186974">
    <property type="component" value="Unassembled WGS sequence"/>
</dbReference>
<evidence type="ECO:0000313" key="1">
    <source>
        <dbReference type="EMBL" id="KAK3081096.1"/>
    </source>
</evidence>